<dbReference type="Proteomes" id="UP001255856">
    <property type="component" value="Unassembled WGS sequence"/>
</dbReference>
<dbReference type="Pfam" id="PF10615">
    <property type="entry name" value="DUF2470"/>
    <property type="match status" value="1"/>
</dbReference>
<proteinExistence type="predicted"/>
<dbReference type="PANTHER" id="PTHR13343:SF24">
    <property type="entry name" value="OS07G0573800 PROTEIN"/>
    <property type="match status" value="1"/>
</dbReference>
<comment type="caution">
    <text evidence="2">The sequence shown here is derived from an EMBL/GenBank/DDBJ whole genome shotgun (WGS) entry which is preliminary data.</text>
</comment>
<organism evidence="2 3">
    <name type="scientific">Prototheca wickerhamii</name>
    <dbReference type="NCBI Taxonomy" id="3111"/>
    <lineage>
        <taxon>Eukaryota</taxon>
        <taxon>Viridiplantae</taxon>
        <taxon>Chlorophyta</taxon>
        <taxon>core chlorophytes</taxon>
        <taxon>Trebouxiophyceae</taxon>
        <taxon>Chlorellales</taxon>
        <taxon>Chlorellaceae</taxon>
        <taxon>Prototheca</taxon>
    </lineage>
</organism>
<dbReference type="SUPFAM" id="SSF50475">
    <property type="entry name" value="FMN-binding split barrel"/>
    <property type="match status" value="1"/>
</dbReference>
<dbReference type="InterPro" id="IPR037119">
    <property type="entry name" value="Haem_oxidase_HugZ-like_sf"/>
</dbReference>
<evidence type="ECO:0000313" key="3">
    <source>
        <dbReference type="Proteomes" id="UP001255856"/>
    </source>
</evidence>
<dbReference type="AlphaFoldDB" id="A0AAD9IDE8"/>
<dbReference type="InterPro" id="IPR019362">
    <property type="entry name" value="MMADHC"/>
</dbReference>
<dbReference type="EMBL" id="JASFZW010000012">
    <property type="protein sequence ID" value="KAK2075979.1"/>
    <property type="molecule type" value="Genomic_DNA"/>
</dbReference>
<reference evidence="2" key="1">
    <citation type="submission" date="2021-01" db="EMBL/GenBank/DDBJ databases">
        <authorList>
            <person name="Eckstrom K.M.E."/>
        </authorList>
    </citation>
    <scope>NUCLEOTIDE SEQUENCE</scope>
    <source>
        <strain evidence="2">UVCC 0001</strain>
    </source>
</reference>
<dbReference type="GO" id="GO:0009235">
    <property type="term" value="P:cobalamin metabolic process"/>
    <property type="evidence" value="ECO:0007669"/>
    <property type="project" value="InterPro"/>
</dbReference>
<gene>
    <name evidence="2" type="ORF">QBZ16_001315</name>
</gene>
<dbReference type="Gene3D" id="3.20.180.10">
    <property type="entry name" value="PNP-oxidase-like"/>
    <property type="match status" value="1"/>
</dbReference>
<evidence type="ECO:0000313" key="2">
    <source>
        <dbReference type="EMBL" id="KAK2075979.1"/>
    </source>
</evidence>
<dbReference type="InterPro" id="IPR012349">
    <property type="entry name" value="Split_barrel_FMN-bd"/>
</dbReference>
<keyword evidence="3" id="KW-1185">Reference proteome</keyword>
<name>A0AAD9IDE8_PROWI</name>
<evidence type="ECO:0000259" key="1">
    <source>
        <dbReference type="Pfam" id="PF10615"/>
    </source>
</evidence>
<dbReference type="Gene3D" id="2.30.110.10">
    <property type="entry name" value="Electron Transport, Fmn-binding Protein, Chain A"/>
    <property type="match status" value="2"/>
</dbReference>
<protein>
    <recommendedName>
        <fullName evidence="1">DUF2470 domain-containing protein</fullName>
    </recommendedName>
</protein>
<accession>A0AAD9IDE8</accession>
<dbReference type="Pfam" id="PF10229">
    <property type="entry name" value="MMADHC"/>
    <property type="match status" value="1"/>
</dbReference>
<dbReference type="GO" id="GO:0005737">
    <property type="term" value="C:cytoplasm"/>
    <property type="evidence" value="ECO:0007669"/>
    <property type="project" value="UniProtKB-ARBA"/>
</dbReference>
<dbReference type="PANTHER" id="PTHR13343">
    <property type="entry name" value="CREG1 PROTEIN"/>
    <property type="match status" value="1"/>
</dbReference>
<dbReference type="InterPro" id="IPR019595">
    <property type="entry name" value="DUF2470"/>
</dbReference>
<feature type="domain" description="DUF2470" evidence="1">
    <location>
        <begin position="141"/>
        <end position="215"/>
    </location>
</feature>
<sequence length="402" mass="43865">MHARWGVLGTISSAADSAGFPSGSVVEYALPEGKALPVFSLSSLGPHTRDVQRDDRGVGDARVTLIGRLRRLEDPEETAAALAAYKQAHPDSYWASFGDFAMHEMHDLQSVRMVGGFARVGKVPAADFLAATPCAIAAFTEPIARHLNEDHADHLRQMLRHFTGFPAARASVVGVDALGLDLLAVAEGEGDEDADAVPVRLAYLTPATDRRSVRPFVPDGWRRVSIPAADVPEDDLVEYSVQDMIIVTTCQKTRCDLAGRGEELDHEKDRLLRRFLYVAKRVTEALAKRGAWVDYIDPCSGMSMLHRQSCTVYDEVGAIMVLGRYRIQNAGCCKLALHPAWGSWVYPATFFARGVTAEEVERELQAALNALRPRHPPHCECCGGRQPVGGMAMQPLLAEPVA</sequence>